<evidence type="ECO:0000313" key="10">
    <source>
        <dbReference type="Proteomes" id="UP000679779"/>
    </source>
</evidence>
<evidence type="ECO:0000256" key="3">
    <source>
        <dbReference type="ARBA" id="ARBA00022840"/>
    </source>
</evidence>
<dbReference type="InterPro" id="IPR017871">
    <property type="entry name" value="ABC_transporter-like_CS"/>
</dbReference>
<proteinExistence type="predicted"/>
<dbReference type="InterPro" id="IPR003593">
    <property type="entry name" value="AAA+_ATPase"/>
</dbReference>
<comment type="catalytic activity">
    <reaction evidence="4">
        <text>a quaternary ammonium(out) + ATP + H2O = a quaternary ammonium(in) + ADP + phosphate + H(+)</text>
        <dbReference type="Rhea" id="RHEA:11036"/>
        <dbReference type="ChEBI" id="CHEBI:15377"/>
        <dbReference type="ChEBI" id="CHEBI:15378"/>
        <dbReference type="ChEBI" id="CHEBI:30616"/>
        <dbReference type="ChEBI" id="CHEBI:35267"/>
        <dbReference type="ChEBI" id="CHEBI:43474"/>
        <dbReference type="ChEBI" id="CHEBI:456216"/>
        <dbReference type="EC" id="7.6.2.9"/>
    </reaction>
</comment>
<keyword evidence="3 9" id="KW-0067">ATP-binding</keyword>
<dbReference type="GO" id="GO:0043190">
    <property type="term" value="C:ATP-binding cassette (ABC) transporter complex"/>
    <property type="evidence" value="ECO:0007669"/>
    <property type="project" value="InterPro"/>
</dbReference>
<dbReference type="Pfam" id="PF00005">
    <property type="entry name" value="ABC_tran"/>
    <property type="match status" value="1"/>
</dbReference>
<dbReference type="InterPro" id="IPR013611">
    <property type="entry name" value="Transp-assoc_OB_typ2"/>
</dbReference>
<dbReference type="PROSITE" id="PS00211">
    <property type="entry name" value="ABC_TRANSPORTER_1"/>
    <property type="match status" value="1"/>
</dbReference>
<name>A0A919XFB9_9BACL</name>
<dbReference type="Gene3D" id="3.40.50.300">
    <property type="entry name" value="P-loop containing nucleotide triphosphate hydrolases"/>
    <property type="match status" value="1"/>
</dbReference>
<accession>A0A919XFB9</accession>
<dbReference type="SUPFAM" id="SSF50331">
    <property type="entry name" value="MOP-like"/>
    <property type="match status" value="1"/>
</dbReference>
<evidence type="ECO:0000313" key="9">
    <source>
        <dbReference type="EMBL" id="GIO30368.1"/>
    </source>
</evidence>
<dbReference type="InterPro" id="IPR050093">
    <property type="entry name" value="ABC_SmlMolc_Importer"/>
</dbReference>
<protein>
    <recommendedName>
        <fullName evidence="7">Carnitine transport ATP-binding protein OpuCA</fullName>
        <ecNumber evidence="6">7.6.2.9</ecNumber>
    </recommendedName>
</protein>
<reference evidence="9" key="1">
    <citation type="submission" date="2021-03" db="EMBL/GenBank/DDBJ databases">
        <title>Antimicrobial resistance genes in bacteria isolated from Japanese honey, and their potential for conferring macrolide and lincosamide resistance in the American foulbrood pathogen Paenibacillus larvae.</title>
        <authorList>
            <person name="Okamoto M."/>
            <person name="Kumagai M."/>
            <person name="Kanamori H."/>
            <person name="Takamatsu D."/>
        </authorList>
    </citation>
    <scope>NUCLEOTIDE SEQUENCE</scope>
    <source>
        <strain evidence="9">J2TS6</strain>
    </source>
</reference>
<organism evidence="9 10">
    <name type="scientific">Paenibacillus albilobatus</name>
    <dbReference type="NCBI Taxonomy" id="2716884"/>
    <lineage>
        <taxon>Bacteria</taxon>
        <taxon>Bacillati</taxon>
        <taxon>Bacillota</taxon>
        <taxon>Bacilli</taxon>
        <taxon>Bacillales</taxon>
        <taxon>Paenibacillaceae</taxon>
        <taxon>Paenibacillus</taxon>
    </lineage>
</organism>
<evidence type="ECO:0000256" key="5">
    <source>
        <dbReference type="ARBA" id="ARBA00063934"/>
    </source>
</evidence>
<dbReference type="FunFam" id="3.40.50.300:FF:000425">
    <property type="entry name" value="Probable ABC transporter, ATP-binding subunit"/>
    <property type="match status" value="1"/>
</dbReference>
<dbReference type="PROSITE" id="PS50893">
    <property type="entry name" value="ABC_TRANSPORTER_2"/>
    <property type="match status" value="1"/>
</dbReference>
<dbReference type="GO" id="GO:0005524">
    <property type="term" value="F:ATP binding"/>
    <property type="evidence" value="ECO:0007669"/>
    <property type="project" value="UniProtKB-KW"/>
</dbReference>
<dbReference type="EC" id="7.6.2.9" evidence="6"/>
<keyword evidence="1" id="KW-0813">Transport</keyword>
<dbReference type="GO" id="GO:0015418">
    <property type="term" value="F:ABC-type quaternary ammonium compound transporting activity"/>
    <property type="evidence" value="ECO:0007669"/>
    <property type="project" value="UniProtKB-EC"/>
</dbReference>
<keyword evidence="10" id="KW-1185">Reference proteome</keyword>
<evidence type="ECO:0000256" key="4">
    <source>
        <dbReference type="ARBA" id="ARBA00052482"/>
    </source>
</evidence>
<evidence type="ECO:0000256" key="1">
    <source>
        <dbReference type="ARBA" id="ARBA00022448"/>
    </source>
</evidence>
<evidence type="ECO:0000256" key="2">
    <source>
        <dbReference type="ARBA" id="ARBA00022741"/>
    </source>
</evidence>
<dbReference type="Gene3D" id="2.40.50.140">
    <property type="entry name" value="Nucleic acid-binding proteins"/>
    <property type="match status" value="1"/>
</dbReference>
<dbReference type="GO" id="GO:0016887">
    <property type="term" value="F:ATP hydrolysis activity"/>
    <property type="evidence" value="ECO:0007669"/>
    <property type="project" value="InterPro"/>
</dbReference>
<dbReference type="PANTHER" id="PTHR42781:SF4">
    <property type="entry name" value="SPERMIDINE_PUTRESCINE IMPORT ATP-BINDING PROTEIN POTA"/>
    <property type="match status" value="1"/>
</dbReference>
<comment type="caution">
    <text evidence="9">The sequence shown here is derived from an EMBL/GenBank/DDBJ whole genome shotgun (WGS) entry which is preliminary data.</text>
</comment>
<dbReference type="EMBL" id="BORQ01000001">
    <property type="protein sequence ID" value="GIO30368.1"/>
    <property type="molecule type" value="Genomic_DNA"/>
</dbReference>
<dbReference type="InterPro" id="IPR027417">
    <property type="entry name" value="P-loop_NTPase"/>
</dbReference>
<evidence type="ECO:0000259" key="8">
    <source>
        <dbReference type="PROSITE" id="PS50893"/>
    </source>
</evidence>
<dbReference type="InterPro" id="IPR008995">
    <property type="entry name" value="Mo/tungstate-bd_C_term_dom"/>
</dbReference>
<keyword evidence="2" id="KW-0547">Nucleotide-binding</keyword>
<dbReference type="Proteomes" id="UP000679779">
    <property type="component" value="Unassembled WGS sequence"/>
</dbReference>
<sequence>MEVTAPIQLSIQNLTKRYKTGDGVSGISLEIARGELVTLLGPSGCGKTTVLRSVGGFLEPDSGDIQIAGKSVLHLPPEKRPTAMVFQSYNLWPHMTVYENLAFGLKIRKQSEEQIREAVDRALRLVRLPGTEKKRPGELSGGQQQRVAVARALLLEPAVLLLDEPFSALDAKLRSELREELREIQSIAKLTMMFVTHDQEEALSLSDRIIVMNRGNIEQSASPQHIYDAPATLFVANFIGRMNMLDGMADEEGIRLNRYRLANPDGLRGEVVVAVRPEDVKWDDPSRPGLAAAVKQVMILGHYAEITLLTESGMLRMFLPREEAGRLTGGQAVSLTFGKCKAFAKTFH</sequence>
<dbReference type="Pfam" id="PF08402">
    <property type="entry name" value="TOBE_2"/>
    <property type="match status" value="1"/>
</dbReference>
<dbReference type="SUPFAM" id="SSF52540">
    <property type="entry name" value="P-loop containing nucleoside triphosphate hydrolases"/>
    <property type="match status" value="1"/>
</dbReference>
<evidence type="ECO:0000256" key="6">
    <source>
        <dbReference type="ARBA" id="ARBA00066388"/>
    </source>
</evidence>
<comment type="subunit">
    <text evidence="5">The complex is composed of two ATP-binding proteins (OpuCA), two transmembrane proteins (OpuCB and OpuCD) and a solute-binding protein (OpuCC).</text>
</comment>
<dbReference type="SMART" id="SM00382">
    <property type="entry name" value="AAA"/>
    <property type="match status" value="1"/>
</dbReference>
<dbReference type="InterPro" id="IPR012340">
    <property type="entry name" value="NA-bd_OB-fold"/>
</dbReference>
<feature type="domain" description="ABC transporter" evidence="8">
    <location>
        <begin position="9"/>
        <end position="239"/>
    </location>
</feature>
<dbReference type="PANTHER" id="PTHR42781">
    <property type="entry name" value="SPERMIDINE/PUTRESCINE IMPORT ATP-BINDING PROTEIN POTA"/>
    <property type="match status" value="1"/>
</dbReference>
<dbReference type="AlphaFoldDB" id="A0A919XFB9"/>
<gene>
    <name evidence="9" type="ORF">J2TS6_15090</name>
</gene>
<dbReference type="InterPro" id="IPR003439">
    <property type="entry name" value="ABC_transporter-like_ATP-bd"/>
</dbReference>
<evidence type="ECO:0000256" key="7">
    <source>
        <dbReference type="ARBA" id="ARBA00070305"/>
    </source>
</evidence>